<dbReference type="Proteomes" id="UP000001568">
    <property type="component" value="Chromosome 12"/>
</dbReference>
<reference evidence="5 6" key="1">
    <citation type="journal article" date="2007" name="Proc. Natl. Acad. Sci. U.S.A.">
        <title>The tiny eukaryote Ostreococcus provides genomic insights into the paradox of plankton speciation.</title>
        <authorList>
            <person name="Palenik B."/>
            <person name="Grimwood J."/>
            <person name="Aerts A."/>
            <person name="Rouze P."/>
            <person name="Salamov A."/>
            <person name="Putnam N."/>
            <person name="Dupont C."/>
            <person name="Jorgensen R."/>
            <person name="Derelle E."/>
            <person name="Rombauts S."/>
            <person name="Zhou K."/>
            <person name="Otillar R."/>
            <person name="Merchant S.S."/>
            <person name="Podell S."/>
            <person name="Gaasterland T."/>
            <person name="Napoli C."/>
            <person name="Gendler K."/>
            <person name="Manuell A."/>
            <person name="Tai V."/>
            <person name="Vallon O."/>
            <person name="Piganeau G."/>
            <person name="Jancek S."/>
            <person name="Heijde M."/>
            <person name="Jabbari K."/>
            <person name="Bowler C."/>
            <person name="Lohr M."/>
            <person name="Robbens S."/>
            <person name="Werner G."/>
            <person name="Dubchak I."/>
            <person name="Pazour G.J."/>
            <person name="Ren Q."/>
            <person name="Paulsen I."/>
            <person name="Delwiche C."/>
            <person name="Schmutz J."/>
            <person name="Rokhsar D."/>
            <person name="Van de Peer Y."/>
            <person name="Moreau H."/>
            <person name="Grigoriev I.V."/>
        </authorList>
    </citation>
    <scope>NUCLEOTIDE SEQUENCE [LARGE SCALE GENOMIC DNA]</scope>
    <source>
        <strain evidence="5 6">CCE9901</strain>
    </source>
</reference>
<evidence type="ECO:0000313" key="6">
    <source>
        <dbReference type="Proteomes" id="UP000001568"/>
    </source>
</evidence>
<dbReference type="EMBL" id="CP000592">
    <property type="protein sequence ID" value="ABO99064.1"/>
    <property type="molecule type" value="Genomic_DNA"/>
</dbReference>
<dbReference type="SMART" id="SM00119">
    <property type="entry name" value="HECTc"/>
    <property type="match status" value="1"/>
</dbReference>
<proteinExistence type="predicted"/>
<gene>
    <name evidence="5" type="ORF">OSTLU_39499</name>
</gene>
<dbReference type="PANTHER" id="PTHR45670">
    <property type="entry name" value="E3 UBIQUITIN-PROTEIN LIGASE TRIP12"/>
    <property type="match status" value="1"/>
</dbReference>
<dbReference type="InterPro" id="IPR000569">
    <property type="entry name" value="HECT_dom"/>
</dbReference>
<dbReference type="AlphaFoldDB" id="A4S5H1"/>
<organism evidence="5 6">
    <name type="scientific">Ostreococcus lucimarinus (strain CCE9901)</name>
    <dbReference type="NCBI Taxonomy" id="436017"/>
    <lineage>
        <taxon>Eukaryota</taxon>
        <taxon>Viridiplantae</taxon>
        <taxon>Chlorophyta</taxon>
        <taxon>Mamiellophyceae</taxon>
        <taxon>Mamiellales</taxon>
        <taxon>Bathycoccaceae</taxon>
        <taxon>Ostreococcus</taxon>
    </lineage>
</organism>
<dbReference type="Gene3D" id="3.30.2410.10">
    <property type="entry name" value="Hect, E3 ligase catalytic domain"/>
    <property type="match status" value="1"/>
</dbReference>
<dbReference type="OrthoDB" id="497634at2759"/>
<dbReference type="PROSITE" id="PS50237">
    <property type="entry name" value="HECT"/>
    <property type="match status" value="1"/>
</dbReference>
<dbReference type="GeneID" id="5004607"/>
<dbReference type="KEGG" id="olu:OSTLU_39499"/>
<dbReference type="GO" id="GO:0043161">
    <property type="term" value="P:proteasome-mediated ubiquitin-dependent protein catabolic process"/>
    <property type="evidence" value="ECO:0007669"/>
    <property type="project" value="TreeGrafter"/>
</dbReference>
<dbReference type="GO" id="GO:0000209">
    <property type="term" value="P:protein polyubiquitination"/>
    <property type="evidence" value="ECO:0007669"/>
    <property type="project" value="TreeGrafter"/>
</dbReference>
<accession>A4S5H1</accession>
<feature type="active site" description="Glycyl thioester intermediate" evidence="3">
    <location>
        <position position="487"/>
    </location>
</feature>
<dbReference type="Pfam" id="PF00632">
    <property type="entry name" value="HECT"/>
    <property type="match status" value="1"/>
</dbReference>
<dbReference type="InterPro" id="IPR035983">
    <property type="entry name" value="Hect_E3_ubiquitin_ligase"/>
</dbReference>
<dbReference type="InterPro" id="IPR045322">
    <property type="entry name" value="HECTD1/TRIP12-like"/>
</dbReference>
<dbReference type="PANTHER" id="PTHR45670:SF1">
    <property type="entry name" value="E3 UBIQUITIN-PROTEIN LIGASE HECTD1"/>
    <property type="match status" value="1"/>
</dbReference>
<evidence type="ECO:0000256" key="3">
    <source>
        <dbReference type="PROSITE-ProRule" id="PRU00104"/>
    </source>
</evidence>
<dbReference type="OMA" id="MARWQNT"/>
<keyword evidence="2 3" id="KW-0833">Ubl conjugation pathway</keyword>
<dbReference type="GO" id="GO:0061630">
    <property type="term" value="F:ubiquitin protein ligase activity"/>
    <property type="evidence" value="ECO:0007669"/>
    <property type="project" value="InterPro"/>
</dbReference>
<dbReference type="Gene3D" id="3.90.1750.10">
    <property type="entry name" value="Hect, E3 ligase catalytic domains"/>
    <property type="match status" value="1"/>
</dbReference>
<protein>
    <recommendedName>
        <fullName evidence="4">HECT domain-containing protein</fullName>
    </recommendedName>
</protein>
<keyword evidence="1" id="KW-0808">Transferase</keyword>
<feature type="domain" description="HECT" evidence="4">
    <location>
        <begin position="137"/>
        <end position="520"/>
    </location>
</feature>
<evidence type="ECO:0000313" key="5">
    <source>
        <dbReference type="EMBL" id="ABO99064.1"/>
    </source>
</evidence>
<evidence type="ECO:0000259" key="4">
    <source>
        <dbReference type="PROSITE" id="PS50237"/>
    </source>
</evidence>
<dbReference type="STRING" id="436017.A4S5H1"/>
<name>A4S5H1_OSTLU</name>
<evidence type="ECO:0000256" key="1">
    <source>
        <dbReference type="ARBA" id="ARBA00022679"/>
    </source>
</evidence>
<sequence>MSTSASRILLLDGDEPLVTARNVSLPEESFIHGKLTGKLARQLQDTLTLCGSATPTWCTALARVCPWLFPFELRHKLFKCVSFSLSRTLHHLHGNGSDSGAVTTDGGREIRIGRLQRQKVRVNRGQIFESAKKVFDIPNTLKMVLEVEFFEEVGTGTGPTLEFFTLLSKQFKRRKLNLWRDSGVANEDDLVVAPHGLFPAPITPPRLGGKTHASRLKNFKLLGQSIGKVLQDGRMLDLPLAPAFYRMLLGRSLGLHDLIEIDPGLGNTLRRLDAAANEIETMKREGRPESEWRNVTVDGVNIEDLCLTFVIPGASMELIKGGSEVGVNEVNLREYVDTIVDACVGSGVAAYFESVRTGLEQVVPLARLQMFNESELEAVICGQGEQWTPEMLTECITFDHGYNALSPPIKNFCDILSAFTPNQQRSFMRFVTGAPRLPPGGLASLQPRLTVVCKQPSSTVGLSSIDSAPVAAGTPLADGDLPSAMTCASYLKLPPYSCKEIMLERLTYAMSEGQGSFDLS</sequence>
<dbReference type="eggNOG" id="KOG0170">
    <property type="taxonomic scope" value="Eukaryota"/>
</dbReference>
<evidence type="ECO:0000256" key="2">
    <source>
        <dbReference type="ARBA" id="ARBA00022786"/>
    </source>
</evidence>
<dbReference type="Gene3D" id="3.30.2160.10">
    <property type="entry name" value="Hect, E3 ligase catalytic domain"/>
    <property type="match status" value="1"/>
</dbReference>
<keyword evidence="6" id="KW-1185">Reference proteome</keyword>
<dbReference type="SUPFAM" id="SSF56204">
    <property type="entry name" value="Hect, E3 ligase catalytic domain"/>
    <property type="match status" value="1"/>
</dbReference>
<dbReference type="RefSeq" id="XP_001420771.1">
    <property type="nucleotide sequence ID" value="XM_001420734.1"/>
</dbReference>
<dbReference type="Gramene" id="ABO99064">
    <property type="protein sequence ID" value="ABO99064"/>
    <property type="gene ID" value="OSTLU_39499"/>
</dbReference>
<dbReference type="HOGENOM" id="CLU_017807_2_0_1"/>
<dbReference type="CDD" id="cd00078">
    <property type="entry name" value="HECTc"/>
    <property type="match status" value="1"/>
</dbReference>